<dbReference type="OrthoDB" id="10429114at2759"/>
<name>A0A2T6ZR52_TUBBO</name>
<accession>A0A2T6ZR52</accession>
<dbReference type="EMBL" id="NESQ01000136">
    <property type="protein sequence ID" value="PUU77904.1"/>
    <property type="molecule type" value="Genomic_DNA"/>
</dbReference>
<feature type="signal peptide" evidence="1">
    <location>
        <begin position="1"/>
        <end position="23"/>
    </location>
</feature>
<gene>
    <name evidence="2" type="ORF">B9Z19DRAFT_1065484</name>
</gene>
<keyword evidence="1" id="KW-0732">Signal</keyword>
<dbReference type="AlphaFoldDB" id="A0A2T6ZR52"/>
<proteinExistence type="predicted"/>
<evidence type="ECO:0000313" key="3">
    <source>
        <dbReference type="Proteomes" id="UP000244722"/>
    </source>
</evidence>
<evidence type="ECO:0000313" key="2">
    <source>
        <dbReference type="EMBL" id="PUU77904.1"/>
    </source>
</evidence>
<feature type="chain" id="PRO_5015667271" evidence="1">
    <location>
        <begin position="24"/>
        <end position="165"/>
    </location>
</feature>
<evidence type="ECO:0000256" key="1">
    <source>
        <dbReference type="SAM" id="SignalP"/>
    </source>
</evidence>
<dbReference type="Proteomes" id="UP000244722">
    <property type="component" value="Unassembled WGS sequence"/>
</dbReference>
<reference evidence="2 3" key="1">
    <citation type="submission" date="2017-04" db="EMBL/GenBank/DDBJ databases">
        <title>Draft genome sequence of Tuber borchii Vittad., a whitish edible truffle.</title>
        <authorList>
            <consortium name="DOE Joint Genome Institute"/>
            <person name="Murat C."/>
            <person name="Kuo A."/>
            <person name="Barry K.W."/>
            <person name="Clum A."/>
            <person name="Dockter R.B."/>
            <person name="Fauchery L."/>
            <person name="Iotti M."/>
            <person name="Kohler A."/>
            <person name="Labutti K."/>
            <person name="Lindquist E.A."/>
            <person name="Lipzen A."/>
            <person name="Ohm R.A."/>
            <person name="Wang M."/>
            <person name="Grigoriev I.V."/>
            <person name="Zambonelli A."/>
            <person name="Martin F.M."/>
        </authorList>
    </citation>
    <scope>NUCLEOTIDE SEQUENCE [LARGE SCALE GENOMIC DNA]</scope>
    <source>
        <strain evidence="2 3">Tbo3840</strain>
    </source>
</reference>
<organism evidence="2 3">
    <name type="scientific">Tuber borchii</name>
    <name type="common">White truffle</name>
    <dbReference type="NCBI Taxonomy" id="42251"/>
    <lineage>
        <taxon>Eukaryota</taxon>
        <taxon>Fungi</taxon>
        <taxon>Dikarya</taxon>
        <taxon>Ascomycota</taxon>
        <taxon>Pezizomycotina</taxon>
        <taxon>Pezizomycetes</taxon>
        <taxon>Pezizales</taxon>
        <taxon>Tuberaceae</taxon>
        <taxon>Tuber</taxon>
    </lineage>
</organism>
<sequence length="165" mass="17833">MKSKNLLVIILFSIILLYHPSISTTNSPIDPSLFRDPLTHDPTAPLHTHPRIIPRGAQLQCTTTATSPTLSDIFIATNIIYERKSTWCTQTGKRCTTFATHGSASLAICAAPGWGVKCDDLAWVGQTVARYCEDKGKAAGRWMFPAPEGAKDGGFEGAAVRGVVF</sequence>
<protein>
    <submittedName>
        <fullName evidence="2">Uncharacterized protein</fullName>
    </submittedName>
</protein>
<keyword evidence="3" id="KW-1185">Reference proteome</keyword>
<comment type="caution">
    <text evidence="2">The sequence shown here is derived from an EMBL/GenBank/DDBJ whole genome shotgun (WGS) entry which is preliminary data.</text>
</comment>